<dbReference type="SMART" id="SM00338">
    <property type="entry name" value="BRLZ"/>
    <property type="match status" value="1"/>
</dbReference>
<gene>
    <name evidence="12" type="ORF">ERUC_LOCUS41240</name>
</gene>
<proteinExistence type="inferred from homology"/>
<organism evidence="12 13">
    <name type="scientific">Eruca vesicaria subsp. sativa</name>
    <name type="common">Garden rocket</name>
    <name type="synonym">Eruca sativa</name>
    <dbReference type="NCBI Taxonomy" id="29727"/>
    <lineage>
        <taxon>Eukaryota</taxon>
        <taxon>Viridiplantae</taxon>
        <taxon>Streptophyta</taxon>
        <taxon>Embryophyta</taxon>
        <taxon>Tracheophyta</taxon>
        <taxon>Spermatophyta</taxon>
        <taxon>Magnoliopsida</taxon>
        <taxon>eudicotyledons</taxon>
        <taxon>Gunneridae</taxon>
        <taxon>Pentapetalae</taxon>
        <taxon>rosids</taxon>
        <taxon>malvids</taxon>
        <taxon>Brassicales</taxon>
        <taxon>Brassicaceae</taxon>
        <taxon>Brassiceae</taxon>
        <taxon>Eruca</taxon>
    </lineage>
</organism>
<dbReference type="GO" id="GO:0000976">
    <property type="term" value="F:transcription cis-regulatory region binding"/>
    <property type="evidence" value="ECO:0007669"/>
    <property type="project" value="UniProtKB-ARBA"/>
</dbReference>
<reference evidence="12 13" key="1">
    <citation type="submission" date="2022-03" db="EMBL/GenBank/DDBJ databases">
        <authorList>
            <person name="Macdonald S."/>
            <person name="Ahmed S."/>
            <person name="Newling K."/>
        </authorList>
    </citation>
    <scope>NUCLEOTIDE SEQUENCE [LARGE SCALE GENOMIC DNA]</scope>
</reference>
<dbReference type="PROSITE" id="PS50217">
    <property type="entry name" value="BZIP"/>
    <property type="match status" value="1"/>
</dbReference>
<feature type="region of interest" description="Disordered" evidence="9">
    <location>
        <begin position="1"/>
        <end position="20"/>
    </location>
</feature>
<keyword evidence="6" id="KW-0804">Transcription</keyword>
<feature type="region of interest" description="Disordered" evidence="9">
    <location>
        <begin position="32"/>
        <end position="51"/>
    </location>
</feature>
<evidence type="ECO:0000256" key="3">
    <source>
        <dbReference type="ARBA" id="ARBA00023015"/>
    </source>
</evidence>
<feature type="domain" description="BZIP" evidence="10">
    <location>
        <begin position="146"/>
        <end position="190"/>
    </location>
</feature>
<dbReference type="InterPro" id="IPR004827">
    <property type="entry name" value="bZIP"/>
</dbReference>
<dbReference type="EMBL" id="CAKOAT010815153">
    <property type="protein sequence ID" value="CAH8388757.1"/>
    <property type="molecule type" value="Genomic_DNA"/>
</dbReference>
<evidence type="ECO:0000313" key="12">
    <source>
        <dbReference type="EMBL" id="CAH8388757.1"/>
    </source>
</evidence>
<dbReference type="Pfam" id="PF14144">
    <property type="entry name" value="DOG1"/>
    <property type="match status" value="1"/>
</dbReference>
<feature type="coiled-coil region" evidence="8">
    <location>
        <begin position="167"/>
        <end position="194"/>
    </location>
</feature>
<comment type="caution">
    <text evidence="12">The sequence shown here is derived from an EMBL/GenBank/DDBJ whole genome shotgun (WGS) entry which is preliminary data.</text>
</comment>
<evidence type="ECO:0000256" key="4">
    <source>
        <dbReference type="ARBA" id="ARBA00023125"/>
    </source>
</evidence>
<dbReference type="PANTHER" id="PTHR45693">
    <property type="entry name" value="TRANSCRIPTION FACTOR TGA9"/>
    <property type="match status" value="1"/>
</dbReference>
<dbReference type="GO" id="GO:0005634">
    <property type="term" value="C:nucleus"/>
    <property type="evidence" value="ECO:0007669"/>
    <property type="project" value="UniProtKB-SubCell"/>
</dbReference>
<dbReference type="CDD" id="cd14708">
    <property type="entry name" value="bZIP_HBP1b-like"/>
    <property type="match status" value="1"/>
</dbReference>
<feature type="compositionally biased region" description="Polar residues" evidence="9">
    <location>
        <begin position="56"/>
        <end position="68"/>
    </location>
</feature>
<evidence type="ECO:0000256" key="5">
    <source>
        <dbReference type="ARBA" id="ARBA00023159"/>
    </source>
</evidence>
<evidence type="ECO:0000259" key="11">
    <source>
        <dbReference type="PROSITE" id="PS51806"/>
    </source>
</evidence>
<dbReference type="InterPro" id="IPR025422">
    <property type="entry name" value="TGA_domain"/>
</dbReference>
<feature type="compositionally biased region" description="Polar residues" evidence="9">
    <location>
        <begin position="1"/>
        <end position="15"/>
    </location>
</feature>
<evidence type="ECO:0000256" key="9">
    <source>
        <dbReference type="SAM" id="MobiDB-lite"/>
    </source>
</evidence>
<evidence type="ECO:0000313" key="13">
    <source>
        <dbReference type="Proteomes" id="UP001642260"/>
    </source>
</evidence>
<keyword evidence="13" id="KW-1185">Reference proteome</keyword>
<dbReference type="Gene3D" id="1.20.5.170">
    <property type="match status" value="1"/>
</dbReference>
<dbReference type="InterPro" id="IPR046347">
    <property type="entry name" value="bZIP_sf"/>
</dbReference>
<dbReference type="PROSITE" id="PS51806">
    <property type="entry name" value="DOG1"/>
    <property type="match status" value="1"/>
</dbReference>
<evidence type="ECO:0000256" key="1">
    <source>
        <dbReference type="ARBA" id="ARBA00004123"/>
    </source>
</evidence>
<dbReference type="PANTHER" id="PTHR45693:SF13">
    <property type="entry name" value="TRANSCRIPTION FACTOR TGA10"/>
    <property type="match status" value="1"/>
</dbReference>
<comment type="similarity">
    <text evidence="2">Belongs to the bZIP family.</text>
</comment>
<keyword evidence="4" id="KW-0238">DNA-binding</keyword>
<accession>A0ABC8LXX9</accession>
<dbReference type="SUPFAM" id="SSF57959">
    <property type="entry name" value="Leucine zipper domain"/>
    <property type="match status" value="1"/>
</dbReference>
<comment type="subcellular location">
    <subcellularLocation>
        <location evidence="1">Nucleus</location>
    </subcellularLocation>
</comment>
<feature type="region of interest" description="Disordered" evidence="9">
    <location>
        <begin position="126"/>
        <end position="147"/>
    </location>
</feature>
<evidence type="ECO:0000256" key="2">
    <source>
        <dbReference type="ARBA" id="ARBA00007163"/>
    </source>
</evidence>
<keyword evidence="8" id="KW-0175">Coiled coil</keyword>
<dbReference type="AlphaFoldDB" id="A0ABC8LXX9"/>
<protein>
    <submittedName>
        <fullName evidence="12">Uncharacterized protein</fullName>
    </submittedName>
</protein>
<evidence type="ECO:0000259" key="10">
    <source>
        <dbReference type="PROSITE" id="PS50217"/>
    </source>
</evidence>
<sequence length="448" mass="50009">MQGHHQQLSSASPTNKDGYDLGEIDPSLFFYLDGQGHHDHPSTAPLTHHHTTQNLAMRPPTSTLNIFPSQPMHIKPPPPSTSNTHSTSLVPAATPSGSTRPSSEPSMDLITNHSQFQIHQPCKSIKKEGNHKGHASSDHDIPKSTDPKTLRRLAQNREAARKSRLRKKAYVQQLESCRIKLTNLEQEIQRARSQGLLFGESLMGGDQQQGELPHGWGIISSAEAAVFDMEYARWLEEQQRLLTELRVATQEHLAENELRMFVDTCLVHYNHLINLKAMVAKADVFHLISGAWQTPAERCFLWMGGFRPSEIIKVIVNQIEPLTEQQIVGICGLQQSTQETEEALSQGIEALNQSLSSSIISDSLSPASAQLPPHLSNLMSHMSLAFNKLSSLEGFVLQADNLRHQTIHRLNQLLTTRQGARCILAVAEYFHRLQALSSLWLARPRHDG</sequence>
<evidence type="ECO:0000256" key="6">
    <source>
        <dbReference type="ARBA" id="ARBA00023163"/>
    </source>
</evidence>
<evidence type="ECO:0000256" key="8">
    <source>
        <dbReference type="SAM" id="Coils"/>
    </source>
</evidence>
<evidence type="ECO:0000256" key="7">
    <source>
        <dbReference type="ARBA" id="ARBA00023242"/>
    </source>
</evidence>
<keyword evidence="3" id="KW-0805">Transcription regulation</keyword>
<name>A0ABC8LXX9_ERUVS</name>
<feature type="domain" description="DOG1" evidence="11">
    <location>
        <begin position="224"/>
        <end position="443"/>
    </location>
</feature>
<dbReference type="FunFam" id="1.20.5.170:FF:000019">
    <property type="entry name" value="BZIP family transcription factor"/>
    <property type="match status" value="1"/>
</dbReference>
<keyword evidence="5" id="KW-0010">Activator</keyword>
<feature type="region of interest" description="Disordered" evidence="9">
    <location>
        <begin position="56"/>
        <end position="106"/>
    </location>
</feature>
<keyword evidence="7" id="KW-0539">Nucleus</keyword>
<dbReference type="PROSITE" id="PS00036">
    <property type="entry name" value="BZIP_BASIC"/>
    <property type="match status" value="1"/>
</dbReference>
<dbReference type="Pfam" id="PF00170">
    <property type="entry name" value="bZIP_1"/>
    <property type="match status" value="1"/>
</dbReference>
<dbReference type="Proteomes" id="UP001642260">
    <property type="component" value="Unassembled WGS sequence"/>
</dbReference>
<feature type="compositionally biased region" description="Polar residues" evidence="9">
    <location>
        <begin position="95"/>
        <end position="106"/>
    </location>
</feature>